<dbReference type="OrthoDB" id="9803397at2"/>
<evidence type="ECO:0000256" key="3">
    <source>
        <dbReference type="ARBA" id="ARBA00023014"/>
    </source>
</evidence>
<dbReference type="Proteomes" id="UP000244930">
    <property type="component" value="Chromosome"/>
</dbReference>
<dbReference type="InterPro" id="IPR017900">
    <property type="entry name" value="4Fe4S_Fe_S_CS"/>
</dbReference>
<dbReference type="PROSITE" id="PS51379">
    <property type="entry name" value="4FE4S_FER_2"/>
    <property type="match status" value="2"/>
</dbReference>
<keyword evidence="3" id="KW-0411">Iron-sulfur</keyword>
<proteinExistence type="predicted"/>
<dbReference type="GO" id="GO:0046872">
    <property type="term" value="F:metal ion binding"/>
    <property type="evidence" value="ECO:0007669"/>
    <property type="project" value="UniProtKB-KW"/>
</dbReference>
<feature type="domain" description="4Fe-4S ferredoxin-type" evidence="4">
    <location>
        <begin position="1"/>
        <end position="29"/>
    </location>
</feature>
<evidence type="ECO:0000256" key="1">
    <source>
        <dbReference type="ARBA" id="ARBA00022723"/>
    </source>
</evidence>
<dbReference type="InterPro" id="IPR017896">
    <property type="entry name" value="4Fe4S_Fe-S-bd"/>
</dbReference>
<dbReference type="EMBL" id="CP022187">
    <property type="protein sequence ID" value="AWI75593.1"/>
    <property type="molecule type" value="Genomic_DNA"/>
</dbReference>
<protein>
    <submittedName>
        <fullName evidence="5">Ferredoxin</fullName>
    </submittedName>
</protein>
<dbReference type="PROSITE" id="PS00198">
    <property type="entry name" value="4FE4S_FER_1"/>
    <property type="match status" value="1"/>
</dbReference>
<dbReference type="RefSeq" id="WP_108949299.1">
    <property type="nucleotide sequence ID" value="NZ_CP022187.1"/>
</dbReference>
<keyword evidence="2" id="KW-0408">Iron</keyword>
<feature type="domain" description="4Fe-4S ferredoxin-type" evidence="4">
    <location>
        <begin position="33"/>
        <end position="68"/>
    </location>
</feature>
<dbReference type="SUPFAM" id="SSF54862">
    <property type="entry name" value="4Fe-4S ferredoxins"/>
    <property type="match status" value="1"/>
</dbReference>
<keyword evidence="8" id="KW-1185">Reference proteome</keyword>
<accession>A0A2U8GQY0</accession>
<gene>
    <name evidence="5" type="ORF">CEW83_10525</name>
    <name evidence="6" type="ORF">CEW87_01170</name>
</gene>
<dbReference type="GO" id="GO:0051536">
    <property type="term" value="F:iron-sulfur cluster binding"/>
    <property type="evidence" value="ECO:0007669"/>
    <property type="project" value="UniProtKB-KW"/>
</dbReference>
<organism evidence="5 8">
    <name type="scientific">Parazoarcus communis</name>
    <dbReference type="NCBI Taxonomy" id="41977"/>
    <lineage>
        <taxon>Bacteria</taxon>
        <taxon>Pseudomonadati</taxon>
        <taxon>Pseudomonadota</taxon>
        <taxon>Betaproteobacteria</taxon>
        <taxon>Rhodocyclales</taxon>
        <taxon>Zoogloeaceae</taxon>
        <taxon>Parazoarcus</taxon>
    </lineage>
</organism>
<dbReference type="Gene3D" id="3.30.70.20">
    <property type="match status" value="1"/>
</dbReference>
<evidence type="ECO:0000256" key="2">
    <source>
        <dbReference type="ARBA" id="ARBA00023004"/>
    </source>
</evidence>
<evidence type="ECO:0000313" key="8">
    <source>
        <dbReference type="Proteomes" id="UP000244930"/>
    </source>
</evidence>
<reference evidence="5 8" key="2">
    <citation type="submission" date="2017-06" db="EMBL/GenBank/DDBJ databases">
        <title>Azoarcus.</title>
        <authorList>
            <person name="Woo J.-H."/>
            <person name="Kim H.-S."/>
        </authorList>
    </citation>
    <scope>NUCLEOTIDE SEQUENCE [LARGE SCALE GENOMIC DNA]</scope>
    <source>
        <strain evidence="5 8">TSPY31</strain>
    </source>
</reference>
<keyword evidence="1" id="KW-0479">Metal-binding</keyword>
<sequence>MSLEIVDSCVGCYACEPLCPNKAISAVMQPGEPLFFINPDKCTECLGDHDLPQCAEICPIEGAIVDEYGDALNPLGSLTGIPLHLLEQMREAECRQ</sequence>
<evidence type="ECO:0000313" key="5">
    <source>
        <dbReference type="EMBL" id="AWI75593.1"/>
    </source>
</evidence>
<dbReference type="Pfam" id="PF12838">
    <property type="entry name" value="Fer4_7"/>
    <property type="match status" value="1"/>
</dbReference>
<evidence type="ECO:0000313" key="6">
    <source>
        <dbReference type="EMBL" id="AWI78073.1"/>
    </source>
</evidence>
<evidence type="ECO:0000313" key="7">
    <source>
        <dbReference type="Proteomes" id="UP000244902"/>
    </source>
</evidence>
<evidence type="ECO:0000259" key="4">
    <source>
        <dbReference type="PROSITE" id="PS51379"/>
    </source>
</evidence>
<reference evidence="6 7" key="1">
    <citation type="submission" date="2017-06" db="EMBL/GenBank/DDBJ databases">
        <title>Azoarcus sp. TSNA42 complete genome sequence.</title>
        <authorList>
            <person name="Woo J.-H."/>
            <person name="Kim H.-S."/>
        </authorList>
    </citation>
    <scope>NUCLEOTIDE SEQUENCE [LARGE SCALE GENOMIC DNA]</scope>
    <source>
        <strain evidence="6 7">TSNA42</strain>
    </source>
</reference>
<dbReference type="KEGG" id="acom:CEW83_10525"/>
<name>A0A2U8GQY0_9RHOO</name>
<dbReference type="EMBL" id="CP022188">
    <property type="protein sequence ID" value="AWI78073.1"/>
    <property type="molecule type" value="Genomic_DNA"/>
</dbReference>
<dbReference type="AlphaFoldDB" id="A0A2U8GQY0"/>
<dbReference type="Proteomes" id="UP000244902">
    <property type="component" value="Chromosome"/>
</dbReference>